<evidence type="ECO:0000313" key="8">
    <source>
        <dbReference type="Proteomes" id="UP001249851"/>
    </source>
</evidence>
<keyword evidence="2 3" id="KW-0539">Nucleus</keyword>
<dbReference type="EMBL" id="JARQWQ010000041">
    <property type="protein sequence ID" value="KAK2559282.1"/>
    <property type="molecule type" value="Genomic_DNA"/>
</dbReference>
<dbReference type="Pfam" id="PF00505">
    <property type="entry name" value="HMG_box"/>
    <property type="match status" value="1"/>
</dbReference>
<feature type="compositionally biased region" description="Polar residues" evidence="5">
    <location>
        <begin position="217"/>
        <end position="226"/>
    </location>
</feature>
<dbReference type="Gene3D" id="3.30.160.60">
    <property type="entry name" value="Classic Zinc Finger"/>
    <property type="match status" value="1"/>
</dbReference>
<gene>
    <name evidence="7" type="ORF">P5673_018431</name>
</gene>
<evidence type="ECO:0000256" key="1">
    <source>
        <dbReference type="ARBA" id="ARBA00023125"/>
    </source>
</evidence>
<keyword evidence="1 3" id="KW-0238">DNA-binding</keyword>
<dbReference type="InterPro" id="IPR036236">
    <property type="entry name" value="Znf_C2H2_sf"/>
</dbReference>
<dbReference type="PANTHER" id="PTHR46040">
    <property type="entry name" value="HIGH MOBILITY GROUP PROTEIN 2"/>
    <property type="match status" value="1"/>
</dbReference>
<dbReference type="InterPro" id="IPR009071">
    <property type="entry name" value="HMG_box_dom"/>
</dbReference>
<organism evidence="7 8">
    <name type="scientific">Acropora cervicornis</name>
    <name type="common">Staghorn coral</name>
    <dbReference type="NCBI Taxonomy" id="6130"/>
    <lineage>
        <taxon>Eukaryota</taxon>
        <taxon>Metazoa</taxon>
        <taxon>Cnidaria</taxon>
        <taxon>Anthozoa</taxon>
        <taxon>Hexacorallia</taxon>
        <taxon>Scleractinia</taxon>
        <taxon>Astrocoeniina</taxon>
        <taxon>Acroporidae</taxon>
        <taxon>Acropora</taxon>
    </lineage>
</organism>
<feature type="DNA-binding region" description="HMG box" evidence="3">
    <location>
        <begin position="257"/>
        <end position="325"/>
    </location>
</feature>
<evidence type="ECO:0000256" key="3">
    <source>
        <dbReference type="PROSITE-ProRule" id="PRU00267"/>
    </source>
</evidence>
<feature type="region of interest" description="Disordered" evidence="5">
    <location>
        <begin position="203"/>
        <end position="257"/>
    </location>
</feature>
<evidence type="ECO:0000256" key="2">
    <source>
        <dbReference type="ARBA" id="ARBA00023242"/>
    </source>
</evidence>
<dbReference type="SMART" id="SM00398">
    <property type="entry name" value="HMG"/>
    <property type="match status" value="1"/>
</dbReference>
<protein>
    <submittedName>
        <fullName evidence="7">High mobility group protein 20A</fullName>
    </submittedName>
</protein>
<feature type="domain" description="HMG box" evidence="6">
    <location>
        <begin position="257"/>
        <end position="325"/>
    </location>
</feature>
<evidence type="ECO:0000313" key="7">
    <source>
        <dbReference type="EMBL" id="KAK2559282.1"/>
    </source>
</evidence>
<dbReference type="GO" id="GO:0010468">
    <property type="term" value="P:regulation of gene expression"/>
    <property type="evidence" value="ECO:0007669"/>
    <property type="project" value="TreeGrafter"/>
</dbReference>
<dbReference type="Gene3D" id="1.10.30.10">
    <property type="entry name" value="High mobility group box domain"/>
    <property type="match status" value="1"/>
</dbReference>
<name>A0AAD9QDI3_ACRCE</name>
<dbReference type="InterPro" id="IPR051965">
    <property type="entry name" value="ChromReg_NeuronalGeneExpr"/>
</dbReference>
<dbReference type="Proteomes" id="UP001249851">
    <property type="component" value="Unassembled WGS sequence"/>
</dbReference>
<keyword evidence="8" id="KW-1185">Reference proteome</keyword>
<dbReference type="GO" id="GO:0005634">
    <property type="term" value="C:nucleus"/>
    <property type="evidence" value="ECO:0007669"/>
    <property type="project" value="UniProtKB-UniRule"/>
</dbReference>
<dbReference type="PANTHER" id="PTHR46040:SF3">
    <property type="entry name" value="HIGH MOBILITY GROUP PROTEIN 2"/>
    <property type="match status" value="1"/>
</dbReference>
<reference evidence="7" key="2">
    <citation type="journal article" date="2023" name="Science">
        <title>Genomic signatures of disease resistance in endangered staghorn corals.</title>
        <authorList>
            <person name="Vollmer S.V."/>
            <person name="Selwyn J.D."/>
            <person name="Despard B.A."/>
            <person name="Roesel C.L."/>
        </authorList>
    </citation>
    <scope>NUCLEOTIDE SEQUENCE</scope>
    <source>
        <strain evidence="7">K2</strain>
    </source>
</reference>
<accession>A0AAD9QDI3</accession>
<sequence length="554" mass="61465">LRGWYTSLLVRQPFNGHEGKAKTCNPPLKIRVEDHFRPKHRTINPLPVKLRTRLDHSAMDLGETTTLHADSSLANGTTCATATALAQVLDSQAISSSSLATFSVTSVPGSGGLAVLTPTLDGTTTVTSLPGFTLSSFDPVDVKHINESHEMAVATVGEDGSLHFTAATHNGVTNYHATQGNQTLATSEADFVSDLSQVEILSGGESEGGSLEEHVGQETQVPQSIANPHGDDKSVKKKGGWPKGKKRRKTFRDTNAPKAPLTGYVRFLNEQREKVKAGNPELAFPEVTKLLGAQWSKLSVEEKQRYLDEAEKDKERYMVELEAYQKTDAYRNFLKKQTERKRKSLENPDGLNPSPNGTELCAEDDLYCKPCNQYFNNLHNKREHILGRKHKQTVSGKLSESDAEEEELPGFNAPVFTEEFLKHNEMREDELRHLRKAATDFEEQNAVTTKHVENLKQAIGKIDMETNQQRNANMVLLNHLSHLRTALVQAFSNLVLPGTNEVPTVDTIDSYMTRLYSVILDSPQENEGLITNVREIVSRLGFPNDTDKGVNLTE</sequence>
<proteinExistence type="predicted"/>
<reference evidence="7" key="1">
    <citation type="journal article" date="2023" name="G3 (Bethesda)">
        <title>Whole genome assembly and annotation of the endangered Caribbean coral Acropora cervicornis.</title>
        <authorList>
            <person name="Selwyn J.D."/>
            <person name="Vollmer S.V."/>
        </authorList>
    </citation>
    <scope>NUCLEOTIDE SEQUENCE</scope>
    <source>
        <strain evidence="7">K2</strain>
    </source>
</reference>
<dbReference type="GO" id="GO:0003677">
    <property type="term" value="F:DNA binding"/>
    <property type="evidence" value="ECO:0007669"/>
    <property type="project" value="UniProtKB-UniRule"/>
</dbReference>
<dbReference type="InterPro" id="IPR036910">
    <property type="entry name" value="HMG_box_dom_sf"/>
</dbReference>
<keyword evidence="4" id="KW-0175">Coiled coil</keyword>
<feature type="compositionally biased region" description="Basic residues" evidence="5">
    <location>
        <begin position="235"/>
        <end position="250"/>
    </location>
</feature>
<evidence type="ECO:0000256" key="5">
    <source>
        <dbReference type="SAM" id="MobiDB-lite"/>
    </source>
</evidence>
<dbReference type="PROSITE" id="PS50118">
    <property type="entry name" value="HMG_BOX_2"/>
    <property type="match status" value="1"/>
</dbReference>
<dbReference type="SUPFAM" id="SSF47095">
    <property type="entry name" value="HMG-box"/>
    <property type="match status" value="1"/>
</dbReference>
<feature type="non-terminal residue" evidence="7">
    <location>
        <position position="554"/>
    </location>
</feature>
<dbReference type="PRINTS" id="PR00886">
    <property type="entry name" value="HIGHMOBLTY12"/>
</dbReference>
<evidence type="ECO:0000256" key="4">
    <source>
        <dbReference type="SAM" id="Coils"/>
    </source>
</evidence>
<feature type="coiled-coil region" evidence="4">
    <location>
        <begin position="300"/>
        <end position="327"/>
    </location>
</feature>
<comment type="caution">
    <text evidence="7">The sequence shown here is derived from an EMBL/GenBank/DDBJ whole genome shotgun (WGS) entry which is preliminary data.</text>
</comment>
<dbReference type="CDD" id="cd21980">
    <property type="entry name" value="HMG-box_HMG20"/>
    <property type="match status" value="1"/>
</dbReference>
<evidence type="ECO:0000259" key="6">
    <source>
        <dbReference type="PROSITE" id="PS50118"/>
    </source>
</evidence>
<dbReference type="SUPFAM" id="SSF57667">
    <property type="entry name" value="beta-beta-alpha zinc fingers"/>
    <property type="match status" value="1"/>
</dbReference>
<dbReference type="AlphaFoldDB" id="A0AAD9QDI3"/>